<evidence type="ECO:0008006" key="4">
    <source>
        <dbReference type="Google" id="ProtNLM"/>
    </source>
</evidence>
<dbReference type="EMBL" id="QJVJ01000027">
    <property type="protein sequence ID" value="PYI49973.1"/>
    <property type="molecule type" value="Genomic_DNA"/>
</dbReference>
<feature type="chain" id="PRO_5016020355" description="Sporulation protein" evidence="1">
    <location>
        <begin position="25"/>
        <end position="227"/>
    </location>
</feature>
<dbReference type="PROSITE" id="PS51257">
    <property type="entry name" value="PROKAR_LIPOPROTEIN"/>
    <property type="match status" value="1"/>
</dbReference>
<organism evidence="2 3">
    <name type="scientific">Paenibacillus flagellatus</name>
    <dbReference type="NCBI Taxonomy" id="2211139"/>
    <lineage>
        <taxon>Bacteria</taxon>
        <taxon>Bacillati</taxon>
        <taxon>Bacillota</taxon>
        <taxon>Bacilli</taxon>
        <taxon>Bacillales</taxon>
        <taxon>Paenibacillaceae</taxon>
        <taxon>Paenibacillus</taxon>
    </lineage>
</organism>
<gene>
    <name evidence="2" type="ORF">DLM86_31380</name>
</gene>
<keyword evidence="3" id="KW-1185">Reference proteome</keyword>
<evidence type="ECO:0000313" key="2">
    <source>
        <dbReference type="EMBL" id="PYI49973.1"/>
    </source>
</evidence>
<dbReference type="Proteomes" id="UP000247476">
    <property type="component" value="Unassembled WGS sequence"/>
</dbReference>
<evidence type="ECO:0000313" key="3">
    <source>
        <dbReference type="Proteomes" id="UP000247476"/>
    </source>
</evidence>
<accession>A0A2V5JXY3</accession>
<dbReference type="OrthoDB" id="2653555at2"/>
<dbReference type="InterPro" id="IPR019076">
    <property type="entry name" value="Spore_lipoprot_YhcN/YlaJ-like"/>
</dbReference>
<dbReference type="Pfam" id="PF09580">
    <property type="entry name" value="Spore_YhcN_YlaJ"/>
    <property type="match status" value="1"/>
</dbReference>
<proteinExistence type="predicted"/>
<comment type="caution">
    <text evidence="2">The sequence shown here is derived from an EMBL/GenBank/DDBJ whole genome shotgun (WGS) entry which is preliminary data.</text>
</comment>
<keyword evidence="1" id="KW-0732">Signal</keyword>
<protein>
    <recommendedName>
        <fullName evidence="4">Sporulation protein</fullName>
    </recommendedName>
</protein>
<dbReference type="RefSeq" id="WP_110844157.1">
    <property type="nucleotide sequence ID" value="NZ_QJVJ01000027.1"/>
</dbReference>
<reference evidence="2 3" key="1">
    <citation type="submission" date="2018-05" db="EMBL/GenBank/DDBJ databases">
        <title>Paenibacillus flagellatus sp. nov., isolated from selenium mineral soil.</title>
        <authorList>
            <person name="Dai X."/>
        </authorList>
    </citation>
    <scope>NUCLEOTIDE SEQUENCE [LARGE SCALE GENOMIC DNA]</scope>
    <source>
        <strain evidence="2 3">DXL2</strain>
    </source>
</reference>
<name>A0A2V5JXY3_9BACL</name>
<feature type="signal peptide" evidence="1">
    <location>
        <begin position="1"/>
        <end position="24"/>
    </location>
</feature>
<sequence length="227" mass="25191">MSRRSLWKSSILLAAVAACLNACSYQKHFENSPSDYGSRTEAKEQTGYRTYNTMLKAADHTNNRLEFVQATSDVVDDLKGIRSSFVFVTDKNAYVALVVDNTATGMKGKGTILFSDRTIASPGVDDHSDISNVLPPGHVVMDKYSFDTIPSPHDLSSELTRSVSERVRQNHPDITNVFVSANQQFINRMSGYAHEAWRGRSLQPYVPEFNAIVSDHFGDHGIIDTTP</sequence>
<evidence type="ECO:0000256" key="1">
    <source>
        <dbReference type="SAM" id="SignalP"/>
    </source>
</evidence>
<dbReference type="AlphaFoldDB" id="A0A2V5JXY3"/>